<feature type="non-terminal residue" evidence="1">
    <location>
        <position position="1"/>
    </location>
</feature>
<proteinExistence type="predicted"/>
<reference evidence="1" key="1">
    <citation type="submission" date="2021-06" db="EMBL/GenBank/DDBJ databases">
        <authorList>
            <person name="Kallberg Y."/>
            <person name="Tangrot J."/>
            <person name="Rosling A."/>
        </authorList>
    </citation>
    <scope>NUCLEOTIDE SEQUENCE</scope>
    <source>
        <strain evidence="1">IL203A</strain>
    </source>
</reference>
<evidence type="ECO:0000313" key="2">
    <source>
        <dbReference type="Proteomes" id="UP000789702"/>
    </source>
</evidence>
<accession>A0ACA9LHX8</accession>
<name>A0ACA9LHX8_9GLOM</name>
<protein>
    <submittedName>
        <fullName evidence="1">2751_t:CDS:1</fullName>
    </submittedName>
</protein>
<organism evidence="1 2">
    <name type="scientific">Dentiscutata heterogama</name>
    <dbReference type="NCBI Taxonomy" id="1316150"/>
    <lineage>
        <taxon>Eukaryota</taxon>
        <taxon>Fungi</taxon>
        <taxon>Fungi incertae sedis</taxon>
        <taxon>Mucoromycota</taxon>
        <taxon>Glomeromycotina</taxon>
        <taxon>Glomeromycetes</taxon>
        <taxon>Diversisporales</taxon>
        <taxon>Gigasporaceae</taxon>
        <taxon>Dentiscutata</taxon>
    </lineage>
</organism>
<comment type="caution">
    <text evidence="1">The sequence shown here is derived from an EMBL/GenBank/DDBJ whole genome shotgun (WGS) entry which is preliminary data.</text>
</comment>
<sequence length="89" mass="10304">EFGSRYPTVVELSINATNASKKMMVKEWVYRENVSVSLPNIFDRLKLSSYLGMDTATFVVIDKPEYDLVLGNSWITRLGYDIDKQDTRY</sequence>
<gene>
    <name evidence="1" type="ORF">DHETER_LOCUS4349</name>
</gene>
<dbReference type="Proteomes" id="UP000789702">
    <property type="component" value="Unassembled WGS sequence"/>
</dbReference>
<evidence type="ECO:0000313" key="1">
    <source>
        <dbReference type="EMBL" id="CAG8530640.1"/>
    </source>
</evidence>
<dbReference type="EMBL" id="CAJVPU010004275">
    <property type="protein sequence ID" value="CAG8530640.1"/>
    <property type="molecule type" value="Genomic_DNA"/>
</dbReference>
<keyword evidence="2" id="KW-1185">Reference proteome</keyword>